<dbReference type="Gene3D" id="3.60.10.10">
    <property type="entry name" value="Endonuclease/exonuclease/phosphatase"/>
    <property type="match status" value="1"/>
</dbReference>
<dbReference type="InterPro" id="IPR036691">
    <property type="entry name" value="Endo/exonu/phosph_ase_sf"/>
</dbReference>
<keyword evidence="3" id="KW-0255">Endonuclease</keyword>
<dbReference type="OrthoDB" id="10253982at2759"/>
<dbReference type="SUPFAM" id="SSF56219">
    <property type="entry name" value="DNase I-like"/>
    <property type="match status" value="1"/>
</dbReference>
<evidence type="ECO:0000259" key="2">
    <source>
        <dbReference type="Pfam" id="PF03372"/>
    </source>
</evidence>
<dbReference type="Proteomes" id="UP001057455">
    <property type="component" value="Unassembled WGS sequence"/>
</dbReference>
<evidence type="ECO:0000256" key="1">
    <source>
        <dbReference type="SAM" id="MobiDB-lite"/>
    </source>
</evidence>
<dbReference type="GO" id="GO:0000175">
    <property type="term" value="F:3'-5'-RNA exonuclease activity"/>
    <property type="evidence" value="ECO:0007669"/>
    <property type="project" value="TreeGrafter"/>
</dbReference>
<evidence type="ECO:0000313" key="4">
    <source>
        <dbReference type="Proteomes" id="UP001057455"/>
    </source>
</evidence>
<comment type="caution">
    <text evidence="3">The sequence shown here is derived from an EMBL/GenBank/DDBJ whole genome shotgun (WGS) entry which is preliminary data.</text>
</comment>
<dbReference type="InterPro" id="IPR050410">
    <property type="entry name" value="CCR4/nocturin_mRNA_transcr"/>
</dbReference>
<evidence type="ECO:0000313" key="3">
    <source>
        <dbReference type="EMBL" id="GFE55864.1"/>
    </source>
</evidence>
<dbReference type="EMBL" id="BLIY01000024">
    <property type="protein sequence ID" value="GFE55864.1"/>
    <property type="molecule type" value="Genomic_DNA"/>
</dbReference>
<keyword evidence="3" id="KW-0269">Exonuclease</keyword>
<organism evidence="3 4">
    <name type="scientific">Babesia ovis</name>
    <dbReference type="NCBI Taxonomy" id="5869"/>
    <lineage>
        <taxon>Eukaryota</taxon>
        <taxon>Sar</taxon>
        <taxon>Alveolata</taxon>
        <taxon>Apicomplexa</taxon>
        <taxon>Aconoidasida</taxon>
        <taxon>Piroplasmida</taxon>
        <taxon>Babesiidae</taxon>
        <taxon>Babesia</taxon>
    </lineage>
</organism>
<gene>
    <name evidence="3" type="ORF">BaOVIS_032680</name>
</gene>
<dbReference type="PANTHER" id="PTHR12121:SF34">
    <property type="entry name" value="PROTEIN ANGEL"/>
    <property type="match status" value="1"/>
</dbReference>
<accession>A0A9W5TCP7</accession>
<protein>
    <submittedName>
        <fullName evidence="3">Endonuclease exonuclease phosphatase family domain containing protein</fullName>
    </submittedName>
</protein>
<feature type="region of interest" description="Disordered" evidence="1">
    <location>
        <begin position="511"/>
        <end position="531"/>
    </location>
</feature>
<feature type="domain" description="Endonuclease/exonuclease/phosphatase" evidence="2">
    <location>
        <begin position="206"/>
        <end position="419"/>
    </location>
</feature>
<keyword evidence="4" id="KW-1185">Reference proteome</keyword>
<dbReference type="Pfam" id="PF03372">
    <property type="entry name" value="Exo_endo_phos"/>
    <property type="match status" value="1"/>
</dbReference>
<name>A0A9W5TCP7_BABOV</name>
<reference evidence="3" key="1">
    <citation type="submission" date="2019-12" db="EMBL/GenBank/DDBJ databases">
        <title>Genome sequence of Babesia ovis.</title>
        <authorList>
            <person name="Yamagishi J."/>
            <person name="Sevinc F."/>
            <person name="Xuan X."/>
        </authorList>
    </citation>
    <scope>NUCLEOTIDE SEQUENCE</scope>
    <source>
        <strain evidence="3">Selcuk</strain>
    </source>
</reference>
<proteinExistence type="predicted"/>
<dbReference type="AlphaFoldDB" id="A0A9W5TCP7"/>
<dbReference type="InterPro" id="IPR005135">
    <property type="entry name" value="Endo/exonuclease/phosphatase"/>
</dbReference>
<dbReference type="GO" id="GO:0004519">
    <property type="term" value="F:endonuclease activity"/>
    <property type="evidence" value="ECO:0007669"/>
    <property type="project" value="UniProtKB-KW"/>
</dbReference>
<keyword evidence="3" id="KW-0540">Nuclease</keyword>
<sequence length="629" mass="70656">MIPESAVPLCSLITTKLSRRNWGASKIVGAHHSYHIGAKGTCGELRYLSAQRRYPRTAVQSPFKRDWIAIKNRIPVGYMATRDIPPAAVGAVRLGSDSKELGTIPNSRMSCGLGLDESALRSARDKLEDNRPLSGRSLSGTSLGVPPVTTMDRLAKEMGDITIRPTNTPKIGTAADKKGLIHRQWTSEKAKPVENARFTFEPLVVMSFNCLARSLVDNKYVNNDSDVMSWNSRKFAILDVLRNSNADVVCLQEVDEEEYNNFFLQEFEKLGYGSYFKKKKSPKLDGVCVLYKMDRFELLCNKDVEFSVHDANFDRLQVAVVLALIDKHTKAVDSEKSEVRDMYIVSNTHLLFNKNRGDVKVAQLLSLLSAIKEVEELCLENLGDAAKDNPKPAIIMCGDFNFTPQSLMYHFLSHGYAVLRNCNVKLVSGQYLMFDTTYKTEEAVHSKSGITVGDFEDNYMSEIYGAEGSSEWVESLRNNTCMDYFTKMPEWMKNDPDRRKLISNYLQAVSKQDVGHDRNGDSSNETDLGSARDLGSNAGDLVFCPYNFTSAYSVFDPGHNRCNEPAFTAFHGWQRGCVDYIWYTSGQLDVQSLYELPAYNDVTENGNLPNKGWPSSDHFSLVSQFKRHS</sequence>
<keyword evidence="3" id="KW-0378">Hydrolase</keyword>
<dbReference type="PANTHER" id="PTHR12121">
    <property type="entry name" value="CARBON CATABOLITE REPRESSOR PROTEIN 4"/>
    <property type="match status" value="1"/>
</dbReference>